<dbReference type="Proteomes" id="UP000218231">
    <property type="component" value="Unassembled WGS sequence"/>
</dbReference>
<evidence type="ECO:0000313" key="3">
    <source>
        <dbReference type="Proteomes" id="UP000218231"/>
    </source>
</evidence>
<protein>
    <submittedName>
        <fullName evidence="2">Uncharacterized protein</fullName>
    </submittedName>
</protein>
<dbReference type="AlphaFoldDB" id="A0A2A2LXZ8"/>
<feature type="region of interest" description="Disordered" evidence="1">
    <location>
        <begin position="438"/>
        <end position="458"/>
    </location>
</feature>
<proteinExistence type="predicted"/>
<feature type="region of interest" description="Disordered" evidence="1">
    <location>
        <begin position="1"/>
        <end position="32"/>
    </location>
</feature>
<feature type="compositionally biased region" description="Polar residues" evidence="1">
    <location>
        <begin position="177"/>
        <end position="186"/>
    </location>
</feature>
<reference evidence="2 3" key="1">
    <citation type="journal article" date="2017" name="Curr. Biol.">
        <title>Genome architecture and evolution of a unichromosomal asexual nematode.</title>
        <authorList>
            <person name="Fradin H."/>
            <person name="Zegar C."/>
            <person name="Gutwein M."/>
            <person name="Lucas J."/>
            <person name="Kovtun M."/>
            <person name="Corcoran D."/>
            <person name="Baugh L.R."/>
            <person name="Kiontke K."/>
            <person name="Gunsalus K."/>
            <person name="Fitch D.H."/>
            <person name="Piano F."/>
        </authorList>
    </citation>
    <scope>NUCLEOTIDE SEQUENCE [LARGE SCALE GENOMIC DNA]</scope>
    <source>
        <strain evidence="2">PF1309</strain>
    </source>
</reference>
<sequence>MGNNQPGGYENGDASGSKNCELADPDPDSNFDPEIVKICQSIRTVQNFLNRADIDDRMIMDFLSRARPTPNDPSVIGDFEAKKKLAVKRAVSSPESVDRPVSLPSNDISNDNLGDFDNHDMESESIPMDVILVSSQGNVIIEDVVSSPGTSRSPADVFSALARKHKEENGSVIAESFTVSDPTPENSVLDVASNEPANGTANVKETPVKPSPSKSSIKDNDFLMNRRLKEKSKKKTEKKEVKEKETSSSSAETRLYRGRSRAPSEPAEIDTSARKYSLRSSSGFDSPKVNTMSFDPENFNGEIPHEWPVKTLVVDENGQRVVMYKISDLKCYVFTEYKSLLKGIDKFMCRGCCEVKAQYSDTLANFHVKPVHVKGEWFLENPDVMSRHRCKPSKVAEVLAKFGIDKNSTPRPPKKSLPVSSRSTTPLSRFIDLEENGSVSNRLRHSSKRPNTMDVTPPSIKKCLFAETEPHSDRNNDRLSTLALLNPSDRSDLVRTPSPDPDFSEEGILFARIKRESVRN</sequence>
<feature type="region of interest" description="Disordered" evidence="1">
    <location>
        <begin position="174"/>
        <end position="282"/>
    </location>
</feature>
<name>A0A2A2LXZ8_9BILA</name>
<accession>A0A2A2LXZ8</accession>
<evidence type="ECO:0000256" key="1">
    <source>
        <dbReference type="SAM" id="MobiDB-lite"/>
    </source>
</evidence>
<organism evidence="2 3">
    <name type="scientific">Diploscapter pachys</name>
    <dbReference type="NCBI Taxonomy" id="2018661"/>
    <lineage>
        <taxon>Eukaryota</taxon>
        <taxon>Metazoa</taxon>
        <taxon>Ecdysozoa</taxon>
        <taxon>Nematoda</taxon>
        <taxon>Chromadorea</taxon>
        <taxon>Rhabditida</taxon>
        <taxon>Rhabditina</taxon>
        <taxon>Rhabditomorpha</taxon>
        <taxon>Rhabditoidea</taxon>
        <taxon>Rhabditidae</taxon>
        <taxon>Diploscapter</taxon>
    </lineage>
</organism>
<gene>
    <name evidence="2" type="ORF">WR25_01274</name>
</gene>
<comment type="caution">
    <text evidence="2">The sequence shown here is derived from an EMBL/GenBank/DDBJ whole genome shotgun (WGS) entry which is preliminary data.</text>
</comment>
<feature type="compositionally biased region" description="Basic and acidic residues" evidence="1">
    <location>
        <begin position="237"/>
        <end position="246"/>
    </location>
</feature>
<dbReference type="EMBL" id="LIAE01006337">
    <property type="protein sequence ID" value="PAV91069.1"/>
    <property type="molecule type" value="Genomic_DNA"/>
</dbReference>
<evidence type="ECO:0000313" key="2">
    <source>
        <dbReference type="EMBL" id="PAV91069.1"/>
    </source>
</evidence>
<keyword evidence="3" id="KW-1185">Reference proteome</keyword>
<feature type="compositionally biased region" description="Basic residues" evidence="1">
    <location>
        <begin position="226"/>
        <end position="236"/>
    </location>
</feature>
<feature type="region of interest" description="Disordered" evidence="1">
    <location>
        <begin position="91"/>
        <end position="111"/>
    </location>
</feature>